<dbReference type="Gene3D" id="4.10.410.10">
    <property type="entry name" value="Pancreatic trypsin inhibitor Kunitz domain"/>
    <property type="match status" value="1"/>
</dbReference>
<accession>A0A1I7XNH8</accession>
<feature type="domain" description="BPTI/Kunitz inhibitor" evidence="4">
    <location>
        <begin position="29"/>
        <end position="79"/>
    </location>
</feature>
<dbReference type="PANTHER" id="PTHR10083">
    <property type="entry name" value="KUNITZ-TYPE PROTEASE INHIBITOR-RELATED"/>
    <property type="match status" value="1"/>
</dbReference>
<keyword evidence="5" id="KW-1185">Reference proteome</keyword>
<evidence type="ECO:0000313" key="5">
    <source>
        <dbReference type="Proteomes" id="UP000095283"/>
    </source>
</evidence>
<keyword evidence="3" id="KW-1015">Disulfide bond</keyword>
<evidence type="ECO:0000313" key="6">
    <source>
        <dbReference type="WBParaSite" id="Hba_19294"/>
    </source>
</evidence>
<evidence type="ECO:0000256" key="2">
    <source>
        <dbReference type="ARBA" id="ARBA00022900"/>
    </source>
</evidence>
<dbReference type="InterPro" id="IPR036880">
    <property type="entry name" value="Kunitz_BPTI_sf"/>
</dbReference>
<reference evidence="6" key="1">
    <citation type="submission" date="2016-11" db="UniProtKB">
        <authorList>
            <consortium name="WormBaseParasite"/>
        </authorList>
    </citation>
    <scope>IDENTIFICATION</scope>
</reference>
<evidence type="ECO:0000259" key="4">
    <source>
        <dbReference type="PROSITE" id="PS50279"/>
    </source>
</evidence>
<dbReference type="Pfam" id="PF00014">
    <property type="entry name" value="Kunitz_BPTI"/>
    <property type="match status" value="1"/>
</dbReference>
<dbReference type="SUPFAM" id="SSF57362">
    <property type="entry name" value="BPTI-like"/>
    <property type="match status" value="1"/>
</dbReference>
<dbReference type="CDD" id="cd00109">
    <property type="entry name" value="Kunitz-type"/>
    <property type="match status" value="1"/>
</dbReference>
<sequence>MDILVIKHKFKKNSNGFDIIPGKPSRKSCVLPPSIGDGLYAIPRYYFNAVTNKCERFFYSGKDGNDNRFYEKDKCERLCLGRQAIKKMNTMAVKILPKTAMRLEETTPPFPTLIYVPTTTTLPTNLSEIRYQKFHFNASEKHTTSTNLNTDRIFSNLMAFTEIPKTYSTDYFGLTPLPSSQISEDFQNLSSLTVSNMKNGTLIPQLQNGSFDSKPNSSFVPNTAITLISNTSTRLPGIIQKPDLYITKVIPLAVTQSFIKFPAELAAQQISEIPQTINVQKNNQQLFTGKTSAHSKILPSNLHITVISERNSSVSQSILTTNFYEAQTPIPRQQNIGIQSTIRSQHHMAVLFSIISFYEKLTSDEKKNISDSRDY</sequence>
<dbReference type="GO" id="GO:0004867">
    <property type="term" value="F:serine-type endopeptidase inhibitor activity"/>
    <property type="evidence" value="ECO:0007669"/>
    <property type="project" value="UniProtKB-KW"/>
</dbReference>
<dbReference type="InterPro" id="IPR002223">
    <property type="entry name" value="Kunitz_BPTI"/>
</dbReference>
<keyword evidence="1" id="KW-0646">Protease inhibitor</keyword>
<dbReference type="AlphaFoldDB" id="A0A1I7XNH8"/>
<dbReference type="PANTHER" id="PTHR10083:SF374">
    <property type="entry name" value="BPTI_KUNITZ INHIBITOR DOMAIN-CONTAINING PROTEIN"/>
    <property type="match status" value="1"/>
</dbReference>
<dbReference type="PROSITE" id="PS50279">
    <property type="entry name" value="BPTI_KUNITZ_2"/>
    <property type="match status" value="1"/>
</dbReference>
<organism evidence="5 6">
    <name type="scientific">Heterorhabditis bacteriophora</name>
    <name type="common">Entomopathogenic nematode worm</name>
    <dbReference type="NCBI Taxonomy" id="37862"/>
    <lineage>
        <taxon>Eukaryota</taxon>
        <taxon>Metazoa</taxon>
        <taxon>Ecdysozoa</taxon>
        <taxon>Nematoda</taxon>
        <taxon>Chromadorea</taxon>
        <taxon>Rhabditida</taxon>
        <taxon>Rhabditina</taxon>
        <taxon>Rhabditomorpha</taxon>
        <taxon>Strongyloidea</taxon>
        <taxon>Heterorhabditidae</taxon>
        <taxon>Heterorhabditis</taxon>
    </lineage>
</organism>
<protein>
    <submittedName>
        <fullName evidence="6">BPTI/Kunitz inhibitor domain-containing protein</fullName>
    </submittedName>
</protein>
<name>A0A1I7XNH8_HETBA</name>
<dbReference type="Proteomes" id="UP000095283">
    <property type="component" value="Unplaced"/>
</dbReference>
<keyword evidence="2" id="KW-0722">Serine protease inhibitor</keyword>
<dbReference type="GO" id="GO:0005615">
    <property type="term" value="C:extracellular space"/>
    <property type="evidence" value="ECO:0007669"/>
    <property type="project" value="TreeGrafter"/>
</dbReference>
<evidence type="ECO:0000256" key="3">
    <source>
        <dbReference type="ARBA" id="ARBA00023157"/>
    </source>
</evidence>
<dbReference type="SMART" id="SM00131">
    <property type="entry name" value="KU"/>
    <property type="match status" value="1"/>
</dbReference>
<dbReference type="InterPro" id="IPR050098">
    <property type="entry name" value="TFPI/VKTCI-like"/>
</dbReference>
<proteinExistence type="predicted"/>
<evidence type="ECO:0000256" key="1">
    <source>
        <dbReference type="ARBA" id="ARBA00022690"/>
    </source>
</evidence>
<dbReference type="WBParaSite" id="Hba_19294">
    <property type="protein sequence ID" value="Hba_19294"/>
    <property type="gene ID" value="Hba_19294"/>
</dbReference>